<dbReference type="GeneID" id="81365218"/>
<evidence type="ECO:0000313" key="2">
    <source>
        <dbReference type="Proteomes" id="UP001147747"/>
    </source>
</evidence>
<evidence type="ECO:0000313" key="1">
    <source>
        <dbReference type="EMBL" id="KAJ5407718.1"/>
    </source>
</evidence>
<dbReference type="OrthoDB" id="4499526at2759"/>
<dbReference type="Proteomes" id="UP001147747">
    <property type="component" value="Unassembled WGS sequence"/>
</dbReference>
<dbReference type="AlphaFoldDB" id="A0A9W9W7G2"/>
<name>A0A9W9W7G2_9EURO</name>
<protein>
    <submittedName>
        <fullName evidence="1">Uncharacterized protein</fullName>
    </submittedName>
</protein>
<comment type="caution">
    <text evidence="1">The sequence shown here is derived from an EMBL/GenBank/DDBJ whole genome shotgun (WGS) entry which is preliminary data.</text>
</comment>
<proteinExistence type="predicted"/>
<sequence>MGATDSEMTLPKTEQDIIPDSMRYEYDPWLLDDHPLRSHPTVCIPGLGTFIAEWYASVERRWKDGLFRVGCILLACFAAFKCLQALPSVGGKGTTHPTPLTHHSTRDWHFTCTFPNPDPRATALAQSAVAGCEGFRTDIWLHGNELQMGPSDAGPKAINDMQNRLDSLVTKLGPRDLSISTDIQMPMNTESEAESLHEVEEEETSHSFWLVLDPQSSLQELYPYLVSHLDLLRQRGLLSHWNGARVVQRPFTVVVASESLPRSDCADHPYTDIFWASSEDTSSWNDRSHDHLIPICAV</sequence>
<accession>A0A9W9W7G2</accession>
<gene>
    <name evidence="1" type="ORF">N7509_001601</name>
</gene>
<dbReference type="RefSeq" id="XP_056492033.1">
    <property type="nucleotide sequence ID" value="XM_056626238.1"/>
</dbReference>
<dbReference type="EMBL" id="JAPZBU010000004">
    <property type="protein sequence ID" value="KAJ5407718.1"/>
    <property type="molecule type" value="Genomic_DNA"/>
</dbReference>
<reference evidence="1" key="2">
    <citation type="journal article" date="2023" name="IMA Fungus">
        <title>Comparative genomic study of the Penicillium genus elucidates a diverse pangenome and 15 lateral gene transfer events.</title>
        <authorList>
            <person name="Petersen C."/>
            <person name="Sorensen T."/>
            <person name="Nielsen M.R."/>
            <person name="Sondergaard T.E."/>
            <person name="Sorensen J.L."/>
            <person name="Fitzpatrick D.A."/>
            <person name="Frisvad J.C."/>
            <person name="Nielsen K.L."/>
        </authorList>
    </citation>
    <scope>NUCLEOTIDE SEQUENCE</scope>
    <source>
        <strain evidence="1">IBT 29677</strain>
    </source>
</reference>
<keyword evidence="2" id="KW-1185">Reference proteome</keyword>
<organism evidence="1 2">
    <name type="scientific">Penicillium cosmopolitanum</name>
    <dbReference type="NCBI Taxonomy" id="1131564"/>
    <lineage>
        <taxon>Eukaryota</taxon>
        <taxon>Fungi</taxon>
        <taxon>Dikarya</taxon>
        <taxon>Ascomycota</taxon>
        <taxon>Pezizomycotina</taxon>
        <taxon>Eurotiomycetes</taxon>
        <taxon>Eurotiomycetidae</taxon>
        <taxon>Eurotiales</taxon>
        <taxon>Aspergillaceae</taxon>
        <taxon>Penicillium</taxon>
    </lineage>
</organism>
<reference evidence="1" key="1">
    <citation type="submission" date="2022-12" db="EMBL/GenBank/DDBJ databases">
        <authorList>
            <person name="Petersen C."/>
        </authorList>
    </citation>
    <scope>NUCLEOTIDE SEQUENCE</scope>
    <source>
        <strain evidence="1">IBT 29677</strain>
    </source>
</reference>